<sequence>MKTNPNQIRYIIGAIIIFLLVSAIFNVSNPLFSKPPKEVTLSEFVAEVNKDNIKEIKLDNNQVIAELKDASKIKTYKEATATLSDYGIKPENVPINVKNPDAGTFWPTFFSVILPFLLLGAFVFFIFRQAQGANTKALSFGKSAAKLANLKNKIMFKDVAGLDEAKQELFEVVEFLRHPEKFKSLGAEIPKGVLLVGPPGVGKTLLAKAVAGEAGVPFFSISASEFVEMFVGVGASRVRDLFQKAKRNAPTVIFIDEMDAIGRMRGSGLGGSHDEREQTLNQILVEMDGFDTDTRVIVLAATNRPDVLDPALLRPGRFDRRVVLSLPDKREREEILNVHAKNKPIEKSVNLGTIASGTPGLSGADLRNIVNEAAILAARKNQKTITQSDLQESIEKVLLGPERKSRLLSKKEKEITAYHEAGHAIVGRLLKPNEPIHKISIISRGMALGYTWSMPDEDKYLRSKGDFEADIAMLLAGRVAEKMEFGQLTTGASNDLDKASKIARDMVQIYGMSDKIGPVTLGQREELVFLGKELAQHKNYSEKIASIIDDEVERIIAQAEKRTTELLKKNKSKLEKLAQLLLKKETVSKEALEEII</sequence>
<reference evidence="19" key="1">
    <citation type="submission" date="2017-09" db="EMBL/GenBank/DDBJ databases">
        <title>Depth-based differentiation of microbial function through sediment-hosted aquifers and enrichment of novel symbionts in the deep terrestrial subsurface.</title>
        <authorList>
            <person name="Probst A.J."/>
            <person name="Ladd B."/>
            <person name="Jarett J.K."/>
            <person name="Geller-Mcgrath D.E."/>
            <person name="Sieber C.M.K."/>
            <person name="Emerson J.B."/>
            <person name="Anantharaman K."/>
            <person name="Thomas B.C."/>
            <person name="Malmstrom R."/>
            <person name="Stieglmeier M."/>
            <person name="Klingl A."/>
            <person name="Woyke T."/>
            <person name="Ryan C.M."/>
            <person name="Banfield J.F."/>
        </authorList>
    </citation>
    <scope>NUCLEOTIDE SEQUENCE [LARGE SCALE GENOMIC DNA]</scope>
</reference>
<dbReference type="GO" id="GO:0016887">
    <property type="term" value="F:ATP hydrolysis activity"/>
    <property type="evidence" value="ECO:0007669"/>
    <property type="project" value="UniProtKB-UniRule"/>
</dbReference>
<keyword evidence="6 15" id="KW-0479">Metal-binding</keyword>
<keyword evidence="3 15" id="KW-1003">Cell membrane</keyword>
<evidence type="ECO:0000256" key="7">
    <source>
        <dbReference type="ARBA" id="ARBA00022741"/>
    </source>
</evidence>
<evidence type="ECO:0000256" key="2">
    <source>
        <dbReference type="ARBA" id="ARBA00010044"/>
    </source>
</evidence>
<dbReference type="CDD" id="cd19501">
    <property type="entry name" value="RecA-like_FtsH"/>
    <property type="match status" value="1"/>
</dbReference>
<keyword evidence="5 15" id="KW-0812">Transmembrane</keyword>
<dbReference type="Pfam" id="PF00004">
    <property type="entry name" value="AAA"/>
    <property type="match status" value="1"/>
</dbReference>
<keyword evidence="4 15" id="KW-0645">Protease</keyword>
<keyword evidence="9 15" id="KW-0862">Zinc</keyword>
<dbReference type="EC" id="3.4.24.-" evidence="15"/>
<feature type="binding site" evidence="15">
    <location>
        <position position="423"/>
    </location>
    <ligand>
        <name>Zn(2+)</name>
        <dbReference type="ChEBI" id="CHEBI:29105"/>
        <note>catalytic</note>
    </ligand>
</feature>
<name>A0A2M6WX81_9BACT</name>
<evidence type="ECO:0000313" key="19">
    <source>
        <dbReference type="Proteomes" id="UP000228596"/>
    </source>
</evidence>
<feature type="binding site" evidence="15">
    <location>
        <position position="495"/>
    </location>
    <ligand>
        <name>Zn(2+)</name>
        <dbReference type="ChEBI" id="CHEBI:29105"/>
        <note>catalytic</note>
    </ligand>
</feature>
<comment type="subunit">
    <text evidence="15">Homohexamer.</text>
</comment>
<dbReference type="InterPro" id="IPR037219">
    <property type="entry name" value="Peptidase_M41-like"/>
</dbReference>
<feature type="domain" description="AAA+ ATPase" evidence="17">
    <location>
        <begin position="189"/>
        <end position="328"/>
    </location>
</feature>
<keyword evidence="8 15" id="KW-0378">Hydrolase</keyword>
<evidence type="ECO:0000259" key="17">
    <source>
        <dbReference type="SMART" id="SM00382"/>
    </source>
</evidence>
<comment type="function">
    <text evidence="15">Acts as a processive, ATP-dependent zinc metallopeptidase for both cytoplasmic and membrane proteins. Plays a role in the quality control of integral membrane proteins.</text>
</comment>
<evidence type="ECO:0000313" key="18">
    <source>
        <dbReference type="EMBL" id="PIT97361.1"/>
    </source>
</evidence>
<dbReference type="InterPro" id="IPR005936">
    <property type="entry name" value="FtsH"/>
</dbReference>
<dbReference type="GO" id="GO:0006508">
    <property type="term" value="P:proteolysis"/>
    <property type="evidence" value="ECO:0007669"/>
    <property type="project" value="UniProtKB-KW"/>
</dbReference>
<dbReference type="GO" id="GO:0051301">
    <property type="term" value="P:cell division"/>
    <property type="evidence" value="ECO:0007669"/>
    <property type="project" value="UniProtKB-KW"/>
</dbReference>
<dbReference type="InterPro" id="IPR027417">
    <property type="entry name" value="P-loop_NTPase"/>
</dbReference>
<comment type="cofactor">
    <cofactor evidence="15">
        <name>Zn(2+)</name>
        <dbReference type="ChEBI" id="CHEBI:29105"/>
    </cofactor>
    <text evidence="15">Binds 1 zinc ion per subunit.</text>
</comment>
<keyword evidence="13 15" id="KW-0472">Membrane</keyword>
<dbReference type="Gene3D" id="3.30.720.210">
    <property type="match status" value="1"/>
</dbReference>
<dbReference type="SUPFAM" id="SSF52540">
    <property type="entry name" value="P-loop containing nucleoside triphosphate hydrolases"/>
    <property type="match status" value="1"/>
</dbReference>
<dbReference type="Gene3D" id="1.20.58.760">
    <property type="entry name" value="Peptidase M41"/>
    <property type="match status" value="1"/>
</dbReference>
<accession>A0A2M6WX81</accession>
<dbReference type="PANTHER" id="PTHR23076:SF97">
    <property type="entry name" value="ATP-DEPENDENT ZINC METALLOPROTEASE YME1L1"/>
    <property type="match status" value="1"/>
</dbReference>
<keyword evidence="10 15" id="KW-0067">ATP-binding</keyword>
<dbReference type="InterPro" id="IPR041569">
    <property type="entry name" value="AAA_lid_3"/>
</dbReference>
<dbReference type="InterPro" id="IPR011546">
    <property type="entry name" value="Pept_M41_FtsH_extracell"/>
</dbReference>
<evidence type="ECO:0000256" key="15">
    <source>
        <dbReference type="HAMAP-Rule" id="MF_01458"/>
    </source>
</evidence>
<dbReference type="InterPro" id="IPR003593">
    <property type="entry name" value="AAA+_ATPase"/>
</dbReference>
<evidence type="ECO:0000256" key="3">
    <source>
        <dbReference type="ARBA" id="ARBA00022475"/>
    </source>
</evidence>
<dbReference type="EMBL" id="PEZV01000017">
    <property type="protein sequence ID" value="PIT97361.1"/>
    <property type="molecule type" value="Genomic_DNA"/>
</dbReference>
<comment type="subcellular location">
    <subcellularLocation>
        <location evidence="15">Cell membrane</location>
        <topology evidence="15">Multi-pass membrane protein</topology>
        <orientation evidence="15">Cytoplasmic side</orientation>
    </subcellularLocation>
    <subcellularLocation>
        <location evidence="1">Membrane</location>
    </subcellularLocation>
</comment>
<dbReference type="Gene3D" id="3.40.50.300">
    <property type="entry name" value="P-loop containing nucleotide triphosphate hydrolases"/>
    <property type="match status" value="1"/>
</dbReference>
<keyword evidence="12 15" id="KW-0482">Metalloprotease</keyword>
<organism evidence="18 19">
    <name type="scientific">Candidatus Berkelbacteria bacterium CG10_big_fil_rev_8_21_14_0_10_41_12</name>
    <dbReference type="NCBI Taxonomy" id="1974513"/>
    <lineage>
        <taxon>Bacteria</taxon>
        <taxon>Candidatus Berkelbacteria</taxon>
    </lineage>
</organism>
<keyword evidence="18" id="KW-0131">Cell cycle</keyword>
<evidence type="ECO:0000256" key="14">
    <source>
        <dbReference type="ARBA" id="ARBA00061570"/>
    </source>
</evidence>
<dbReference type="AlphaFoldDB" id="A0A2M6WX81"/>
<comment type="caution">
    <text evidence="18">The sequence shown here is derived from an EMBL/GenBank/DDBJ whole genome shotgun (WGS) entry which is preliminary data.</text>
</comment>
<evidence type="ECO:0000256" key="1">
    <source>
        <dbReference type="ARBA" id="ARBA00004370"/>
    </source>
</evidence>
<dbReference type="FunFam" id="3.40.50.300:FF:000001">
    <property type="entry name" value="ATP-dependent zinc metalloprotease FtsH"/>
    <property type="match status" value="1"/>
</dbReference>
<evidence type="ECO:0000256" key="6">
    <source>
        <dbReference type="ARBA" id="ARBA00022723"/>
    </source>
</evidence>
<dbReference type="Pfam" id="PF06480">
    <property type="entry name" value="FtsH_ext"/>
    <property type="match status" value="1"/>
</dbReference>
<dbReference type="NCBIfam" id="TIGR01241">
    <property type="entry name" value="FtsH_fam"/>
    <property type="match status" value="1"/>
</dbReference>
<feature type="binding site" evidence="15">
    <location>
        <position position="419"/>
    </location>
    <ligand>
        <name>Zn(2+)</name>
        <dbReference type="ChEBI" id="CHEBI:29105"/>
        <note>catalytic</note>
    </ligand>
</feature>
<dbReference type="Gene3D" id="1.10.8.60">
    <property type="match status" value="1"/>
</dbReference>
<comment type="similarity">
    <text evidence="14 15">In the central section; belongs to the AAA ATPase family.</text>
</comment>
<dbReference type="PANTHER" id="PTHR23076">
    <property type="entry name" value="METALLOPROTEASE M41 FTSH"/>
    <property type="match status" value="1"/>
</dbReference>
<dbReference type="Pfam" id="PF01434">
    <property type="entry name" value="Peptidase_M41"/>
    <property type="match status" value="1"/>
</dbReference>
<evidence type="ECO:0000256" key="5">
    <source>
        <dbReference type="ARBA" id="ARBA00022692"/>
    </source>
</evidence>
<dbReference type="InterPro" id="IPR003960">
    <property type="entry name" value="ATPase_AAA_CS"/>
</dbReference>
<evidence type="ECO:0000256" key="9">
    <source>
        <dbReference type="ARBA" id="ARBA00022833"/>
    </source>
</evidence>
<keyword evidence="18" id="KW-0132">Cell division</keyword>
<dbReference type="InterPro" id="IPR000642">
    <property type="entry name" value="Peptidase_M41"/>
</dbReference>
<dbReference type="GO" id="GO:0030163">
    <property type="term" value="P:protein catabolic process"/>
    <property type="evidence" value="ECO:0007669"/>
    <property type="project" value="UniProtKB-UniRule"/>
</dbReference>
<feature type="active site" evidence="15">
    <location>
        <position position="420"/>
    </location>
</feature>
<dbReference type="FunFam" id="1.20.58.760:FF:000001">
    <property type="entry name" value="ATP-dependent zinc metalloprotease FtsH"/>
    <property type="match status" value="1"/>
</dbReference>
<dbReference type="Proteomes" id="UP000228596">
    <property type="component" value="Unassembled WGS sequence"/>
</dbReference>
<dbReference type="GO" id="GO:0004222">
    <property type="term" value="F:metalloendopeptidase activity"/>
    <property type="evidence" value="ECO:0007669"/>
    <property type="project" value="InterPro"/>
</dbReference>
<evidence type="ECO:0000256" key="8">
    <source>
        <dbReference type="ARBA" id="ARBA00022801"/>
    </source>
</evidence>
<comment type="similarity">
    <text evidence="16">Belongs to the AAA ATPase family.</text>
</comment>
<dbReference type="SUPFAM" id="SSF140990">
    <property type="entry name" value="FtsH protease domain-like"/>
    <property type="match status" value="1"/>
</dbReference>
<dbReference type="InterPro" id="IPR003959">
    <property type="entry name" value="ATPase_AAA_core"/>
</dbReference>
<comment type="similarity">
    <text evidence="2 15">In the C-terminal section; belongs to the peptidase M41 family.</text>
</comment>
<dbReference type="HAMAP" id="MF_01458">
    <property type="entry name" value="FtsH"/>
    <property type="match status" value="1"/>
</dbReference>
<keyword evidence="7 15" id="KW-0547">Nucleotide-binding</keyword>
<dbReference type="FunFam" id="1.10.8.60:FF:000001">
    <property type="entry name" value="ATP-dependent zinc metalloprotease FtsH"/>
    <property type="match status" value="1"/>
</dbReference>
<dbReference type="GO" id="GO:0008270">
    <property type="term" value="F:zinc ion binding"/>
    <property type="evidence" value="ECO:0007669"/>
    <property type="project" value="UniProtKB-UniRule"/>
</dbReference>
<evidence type="ECO:0000256" key="13">
    <source>
        <dbReference type="ARBA" id="ARBA00023136"/>
    </source>
</evidence>
<dbReference type="GO" id="GO:0004176">
    <property type="term" value="F:ATP-dependent peptidase activity"/>
    <property type="evidence" value="ECO:0007669"/>
    <property type="project" value="InterPro"/>
</dbReference>
<dbReference type="Pfam" id="PF17862">
    <property type="entry name" value="AAA_lid_3"/>
    <property type="match status" value="1"/>
</dbReference>
<keyword evidence="11 15" id="KW-1133">Transmembrane helix</keyword>
<proteinExistence type="inferred from homology"/>
<protein>
    <recommendedName>
        <fullName evidence="15">ATP-dependent zinc metalloprotease FtsH</fullName>
        <ecNumber evidence="15">3.4.24.-</ecNumber>
    </recommendedName>
</protein>
<evidence type="ECO:0000256" key="4">
    <source>
        <dbReference type="ARBA" id="ARBA00022670"/>
    </source>
</evidence>
<gene>
    <name evidence="15" type="primary">ftsH</name>
    <name evidence="18" type="ORF">COT77_01950</name>
</gene>
<feature type="transmembrane region" description="Helical" evidence="15">
    <location>
        <begin position="105"/>
        <end position="127"/>
    </location>
</feature>
<evidence type="ECO:0000256" key="11">
    <source>
        <dbReference type="ARBA" id="ARBA00022989"/>
    </source>
</evidence>
<dbReference type="GO" id="GO:0005524">
    <property type="term" value="F:ATP binding"/>
    <property type="evidence" value="ECO:0007669"/>
    <property type="project" value="UniProtKB-UniRule"/>
</dbReference>
<evidence type="ECO:0000256" key="16">
    <source>
        <dbReference type="RuleBase" id="RU003651"/>
    </source>
</evidence>
<dbReference type="GO" id="GO:0005886">
    <property type="term" value="C:plasma membrane"/>
    <property type="evidence" value="ECO:0007669"/>
    <property type="project" value="UniProtKB-SubCell"/>
</dbReference>
<dbReference type="PROSITE" id="PS00674">
    <property type="entry name" value="AAA"/>
    <property type="match status" value="1"/>
</dbReference>
<dbReference type="SMART" id="SM00382">
    <property type="entry name" value="AAA"/>
    <property type="match status" value="1"/>
</dbReference>
<evidence type="ECO:0000256" key="10">
    <source>
        <dbReference type="ARBA" id="ARBA00022840"/>
    </source>
</evidence>
<feature type="binding site" evidence="15">
    <location>
        <begin position="197"/>
        <end position="204"/>
    </location>
    <ligand>
        <name>ATP</name>
        <dbReference type="ChEBI" id="CHEBI:30616"/>
    </ligand>
</feature>
<evidence type="ECO:0000256" key="12">
    <source>
        <dbReference type="ARBA" id="ARBA00023049"/>
    </source>
</evidence>
<feature type="transmembrane region" description="Helical" evidence="15">
    <location>
        <begin position="7"/>
        <end position="27"/>
    </location>
</feature>